<comment type="caution">
    <text evidence="2">The sequence shown here is derived from an EMBL/GenBank/DDBJ whole genome shotgun (WGS) entry which is preliminary data.</text>
</comment>
<dbReference type="Proteomes" id="UP000591535">
    <property type="component" value="Unassembled WGS sequence"/>
</dbReference>
<accession>A0A7K9AF37</accession>
<dbReference type="GO" id="GO:0016020">
    <property type="term" value="C:membrane"/>
    <property type="evidence" value="ECO:0007669"/>
    <property type="project" value="TreeGrafter"/>
</dbReference>
<dbReference type="InterPro" id="IPR026250">
    <property type="entry name" value="ITPRIP-like"/>
</dbReference>
<organism evidence="2 3">
    <name type="scientific">Grallaria varia</name>
    <name type="common">variegated antpitta</name>
    <dbReference type="NCBI Taxonomy" id="117165"/>
    <lineage>
        <taxon>Eukaryota</taxon>
        <taxon>Metazoa</taxon>
        <taxon>Chordata</taxon>
        <taxon>Craniata</taxon>
        <taxon>Vertebrata</taxon>
        <taxon>Euteleostomi</taxon>
        <taxon>Archelosauria</taxon>
        <taxon>Archosauria</taxon>
        <taxon>Dinosauria</taxon>
        <taxon>Saurischia</taxon>
        <taxon>Theropoda</taxon>
        <taxon>Coelurosauria</taxon>
        <taxon>Aves</taxon>
        <taxon>Neognathae</taxon>
        <taxon>Neoaves</taxon>
        <taxon>Telluraves</taxon>
        <taxon>Australaves</taxon>
        <taxon>Passeriformes</taxon>
        <taxon>Formicariidae</taxon>
        <taxon>Grallaria</taxon>
    </lineage>
</organism>
<feature type="non-terminal residue" evidence="2">
    <location>
        <position position="1"/>
    </location>
</feature>
<dbReference type="InterPro" id="IPR046906">
    <property type="entry name" value="Mab-21_HhH/H2TH-like"/>
</dbReference>
<dbReference type="PANTHER" id="PTHR10656">
    <property type="entry name" value="CELL FATE DETERMINING PROTEIN MAB21-RELATED"/>
    <property type="match status" value="1"/>
</dbReference>
<evidence type="ECO:0000313" key="3">
    <source>
        <dbReference type="Proteomes" id="UP000591535"/>
    </source>
</evidence>
<protein>
    <submittedName>
        <fullName evidence="2">IPIL1 protein</fullName>
    </submittedName>
</protein>
<dbReference type="PANTHER" id="PTHR10656:SF40">
    <property type="entry name" value="INOSITOL 1,4,5-TRISPHOSPHATE RECEPTOR-INTERACTING PROTEIN-LIKE 1"/>
    <property type="match status" value="1"/>
</dbReference>
<dbReference type="PRINTS" id="PR02107">
    <property type="entry name" value="INOS145TPRIP"/>
</dbReference>
<feature type="non-terminal residue" evidence="2">
    <location>
        <position position="160"/>
    </location>
</feature>
<proteinExistence type="predicted"/>
<sequence>PAEDFIPPSTTWLETFAVAEAMFFQHIAKRAPRHSCYLKCLQLCARILESTDFSHNYAMKTVVMHLLTLIPLPAWCHRDFLMRLDDIMQYVNCCLEEKRLNHFFFANEDMPKEINLPPAFQISQPLNLFQKLAQDPDAQDVAWLEFNELKNQLRRQLFYG</sequence>
<reference evidence="2 3" key="1">
    <citation type="submission" date="2019-09" db="EMBL/GenBank/DDBJ databases">
        <title>Bird 10,000 Genomes (B10K) Project - Family phase.</title>
        <authorList>
            <person name="Zhang G."/>
        </authorList>
    </citation>
    <scope>NUCLEOTIDE SEQUENCE [LARGE SCALE GENOMIC DNA]</scope>
    <source>
        <strain evidence="2">B10K-DU-001-02</strain>
        <tissue evidence="2">Muscle</tissue>
    </source>
</reference>
<dbReference type="Gene3D" id="1.10.1410.40">
    <property type="match status" value="1"/>
</dbReference>
<dbReference type="AlphaFoldDB" id="A0A7K9AF37"/>
<evidence type="ECO:0000259" key="1">
    <source>
        <dbReference type="Pfam" id="PF20266"/>
    </source>
</evidence>
<dbReference type="Pfam" id="PF20266">
    <property type="entry name" value="Mab-21_C"/>
    <property type="match status" value="1"/>
</dbReference>
<gene>
    <name evidence="2" type="primary">Itpripl1_1</name>
    <name evidence="2" type="ORF">GRAVAR_R15239</name>
</gene>
<feature type="domain" description="Mab-21-like HhH/H2TH-like" evidence="1">
    <location>
        <begin position="54"/>
        <end position="114"/>
    </location>
</feature>
<dbReference type="EMBL" id="VWZG01024214">
    <property type="protein sequence ID" value="NXG26731.1"/>
    <property type="molecule type" value="Genomic_DNA"/>
</dbReference>
<name>A0A7K9AF37_9PASS</name>
<evidence type="ECO:0000313" key="2">
    <source>
        <dbReference type="EMBL" id="NXG26731.1"/>
    </source>
</evidence>
<keyword evidence="3" id="KW-1185">Reference proteome</keyword>